<proteinExistence type="predicted"/>
<dbReference type="RefSeq" id="XP_055873562.1">
    <property type="nucleotide sequence ID" value="XM_056017587.1"/>
</dbReference>
<dbReference type="PANTHER" id="PTHR46641">
    <property type="entry name" value="FMRFAMIDE RECEPTOR-RELATED"/>
    <property type="match status" value="1"/>
</dbReference>
<evidence type="ECO:0000256" key="4">
    <source>
        <dbReference type="ARBA" id="ARBA00023136"/>
    </source>
</evidence>
<evidence type="ECO:0000256" key="2">
    <source>
        <dbReference type="ARBA" id="ARBA00022692"/>
    </source>
</evidence>
<feature type="transmembrane region" description="Helical" evidence="5">
    <location>
        <begin position="242"/>
        <end position="260"/>
    </location>
</feature>
<comment type="subcellular location">
    <subcellularLocation>
        <location evidence="1">Membrane</location>
    </subcellularLocation>
</comment>
<gene>
    <name evidence="8" type="primary">LOC129924003</name>
</gene>
<keyword evidence="7" id="KW-1185">Reference proteome</keyword>
<sequence>MYDYFQMYTILMKGTNNNSLFAITVMHVQFGEFFLWSSESERLLLMILKCYINPVISIVGLAANSLGMIILWRSGLDKASNILLFGLTIADSCCMFFTINIAEMLLFFDPSKKFRNVAGWQYDRSTAFALYLLRSTFYFIGNWGAYVNTTIPAIITFERLAAIFLPLTFKKYITAKFAGVSVVASFLFWLPISLVYEDLTPFNYVPISNGSQIGIWTVSEYYSQRLDIIILMFNYIFDFMSSWIPVGFIGVGCLAIWVKVKITIKRRRRLQASFQGLKTSTRTTRTLLATCLVFATTHALYSVLIYIFDIDFFLYQQNFLVYELMHLIYVINNSSNFFVYVAMDNKLWIICKHIIFKETY</sequence>
<dbReference type="Gene3D" id="1.20.1070.10">
    <property type="entry name" value="Rhodopsin 7-helix transmembrane proteins"/>
    <property type="match status" value="1"/>
</dbReference>
<accession>A0A9W2ZF34</accession>
<keyword evidence="3 5" id="KW-1133">Transmembrane helix</keyword>
<dbReference type="PROSITE" id="PS50262">
    <property type="entry name" value="G_PROTEIN_RECEP_F1_2"/>
    <property type="match status" value="1"/>
</dbReference>
<evidence type="ECO:0000256" key="1">
    <source>
        <dbReference type="ARBA" id="ARBA00004370"/>
    </source>
</evidence>
<dbReference type="GO" id="GO:0016020">
    <property type="term" value="C:membrane"/>
    <property type="evidence" value="ECO:0007669"/>
    <property type="project" value="UniProtKB-SubCell"/>
</dbReference>
<feature type="transmembrane region" description="Helical" evidence="5">
    <location>
        <begin position="176"/>
        <end position="196"/>
    </location>
</feature>
<dbReference type="SUPFAM" id="SSF81321">
    <property type="entry name" value="Family A G protein-coupled receptor-like"/>
    <property type="match status" value="1"/>
</dbReference>
<protein>
    <submittedName>
        <fullName evidence="8">Uncharacterized protein LOC129924003</fullName>
    </submittedName>
</protein>
<feature type="transmembrane region" description="Helical" evidence="5">
    <location>
        <begin position="287"/>
        <end position="308"/>
    </location>
</feature>
<evidence type="ECO:0000313" key="8">
    <source>
        <dbReference type="RefSeq" id="XP_055873562.1"/>
    </source>
</evidence>
<dbReference type="InterPro" id="IPR052954">
    <property type="entry name" value="GPCR-Ligand_Int"/>
</dbReference>
<feature type="transmembrane region" description="Helical" evidence="5">
    <location>
        <begin position="320"/>
        <end position="343"/>
    </location>
</feature>
<organism evidence="7 8">
    <name type="scientific">Biomphalaria glabrata</name>
    <name type="common">Bloodfluke planorb</name>
    <name type="synonym">Freshwater snail</name>
    <dbReference type="NCBI Taxonomy" id="6526"/>
    <lineage>
        <taxon>Eukaryota</taxon>
        <taxon>Metazoa</taxon>
        <taxon>Spiralia</taxon>
        <taxon>Lophotrochozoa</taxon>
        <taxon>Mollusca</taxon>
        <taxon>Gastropoda</taxon>
        <taxon>Heterobranchia</taxon>
        <taxon>Euthyneura</taxon>
        <taxon>Panpulmonata</taxon>
        <taxon>Hygrophila</taxon>
        <taxon>Lymnaeoidea</taxon>
        <taxon>Planorbidae</taxon>
        <taxon>Biomphalaria</taxon>
    </lineage>
</organism>
<keyword evidence="4 5" id="KW-0472">Membrane</keyword>
<keyword evidence="2 5" id="KW-0812">Transmembrane</keyword>
<evidence type="ECO:0000259" key="6">
    <source>
        <dbReference type="PROSITE" id="PS50262"/>
    </source>
</evidence>
<evidence type="ECO:0000256" key="3">
    <source>
        <dbReference type="ARBA" id="ARBA00022989"/>
    </source>
</evidence>
<dbReference type="GeneID" id="129924003"/>
<dbReference type="InterPro" id="IPR017452">
    <property type="entry name" value="GPCR_Rhodpsn_7TM"/>
</dbReference>
<evidence type="ECO:0000313" key="7">
    <source>
        <dbReference type="Proteomes" id="UP001165740"/>
    </source>
</evidence>
<dbReference type="AlphaFoldDB" id="A0A9W2ZF34"/>
<dbReference type="OrthoDB" id="6097859at2759"/>
<feature type="transmembrane region" description="Helical" evidence="5">
    <location>
        <begin position="50"/>
        <end position="72"/>
    </location>
</feature>
<feature type="transmembrane region" description="Helical" evidence="5">
    <location>
        <begin position="84"/>
        <end position="108"/>
    </location>
</feature>
<dbReference type="Proteomes" id="UP001165740">
    <property type="component" value="Chromosome 18"/>
</dbReference>
<name>A0A9W2ZF34_BIOGL</name>
<feature type="transmembrane region" description="Helical" evidence="5">
    <location>
        <begin position="20"/>
        <end position="38"/>
    </location>
</feature>
<feature type="domain" description="G-protein coupled receptors family 1 profile" evidence="6">
    <location>
        <begin position="63"/>
        <end position="340"/>
    </location>
</feature>
<reference evidence="8" key="1">
    <citation type="submission" date="2025-08" db="UniProtKB">
        <authorList>
            <consortium name="RefSeq"/>
        </authorList>
    </citation>
    <scope>IDENTIFICATION</scope>
</reference>
<dbReference type="PANTHER" id="PTHR46641:SF18">
    <property type="entry name" value="G-PROTEIN COUPLED RECEPTORS FAMILY 1 PROFILE DOMAIN-CONTAINING PROTEIN"/>
    <property type="match status" value="1"/>
</dbReference>
<evidence type="ECO:0000256" key="5">
    <source>
        <dbReference type="SAM" id="Phobius"/>
    </source>
</evidence>